<proteinExistence type="predicted"/>
<name>A0ABD1YXU0_9MARC</name>
<protein>
    <submittedName>
        <fullName evidence="2">Uncharacterized protein</fullName>
    </submittedName>
</protein>
<dbReference type="AlphaFoldDB" id="A0ABD1YXU0"/>
<reference evidence="2 3" key="1">
    <citation type="submission" date="2024-09" db="EMBL/GenBank/DDBJ databases">
        <title>Chromosome-scale assembly of Riccia fluitans.</title>
        <authorList>
            <person name="Paukszto L."/>
            <person name="Sawicki J."/>
            <person name="Karawczyk K."/>
            <person name="Piernik-Szablinska J."/>
            <person name="Szczecinska M."/>
            <person name="Mazdziarz M."/>
        </authorList>
    </citation>
    <scope>NUCLEOTIDE SEQUENCE [LARGE SCALE GENOMIC DNA]</scope>
    <source>
        <strain evidence="2">Rf_01</strain>
        <tissue evidence="2">Aerial parts of the thallus</tissue>
    </source>
</reference>
<organism evidence="2 3">
    <name type="scientific">Riccia fluitans</name>
    <dbReference type="NCBI Taxonomy" id="41844"/>
    <lineage>
        <taxon>Eukaryota</taxon>
        <taxon>Viridiplantae</taxon>
        <taxon>Streptophyta</taxon>
        <taxon>Embryophyta</taxon>
        <taxon>Marchantiophyta</taxon>
        <taxon>Marchantiopsida</taxon>
        <taxon>Marchantiidae</taxon>
        <taxon>Marchantiales</taxon>
        <taxon>Ricciaceae</taxon>
        <taxon>Riccia</taxon>
    </lineage>
</organism>
<evidence type="ECO:0000256" key="1">
    <source>
        <dbReference type="SAM" id="MobiDB-lite"/>
    </source>
</evidence>
<keyword evidence="3" id="KW-1185">Reference proteome</keyword>
<evidence type="ECO:0000313" key="2">
    <source>
        <dbReference type="EMBL" id="KAL2635597.1"/>
    </source>
</evidence>
<sequence>MHHQHFTLADPQTSPQADCGTVPERQIASWQGCLGGFVCQGFLMSGYGKEESRRAGYVWENESRLWNVVGDMSRHINGFQWLVGGIGISTRIYPVNLESETSRILVELEDLRGLQVD</sequence>
<feature type="region of interest" description="Disordered" evidence="1">
    <location>
        <begin position="1"/>
        <end position="20"/>
    </location>
</feature>
<comment type="caution">
    <text evidence="2">The sequence shown here is derived from an EMBL/GenBank/DDBJ whole genome shotgun (WGS) entry which is preliminary data.</text>
</comment>
<accession>A0ABD1YXU0</accession>
<gene>
    <name evidence="2" type="ORF">R1flu_007076</name>
</gene>
<dbReference type="EMBL" id="JBHFFA010000003">
    <property type="protein sequence ID" value="KAL2635597.1"/>
    <property type="molecule type" value="Genomic_DNA"/>
</dbReference>
<dbReference type="Proteomes" id="UP001605036">
    <property type="component" value="Unassembled WGS sequence"/>
</dbReference>
<evidence type="ECO:0000313" key="3">
    <source>
        <dbReference type="Proteomes" id="UP001605036"/>
    </source>
</evidence>